<comment type="caution">
    <text evidence="5">The sequence shown here is derived from an EMBL/GenBank/DDBJ whole genome shotgun (WGS) entry which is preliminary data.</text>
</comment>
<evidence type="ECO:0000256" key="4">
    <source>
        <dbReference type="SAM" id="MobiDB-lite"/>
    </source>
</evidence>
<dbReference type="SUPFAM" id="SSF52047">
    <property type="entry name" value="RNI-like"/>
    <property type="match status" value="1"/>
</dbReference>
<feature type="compositionally biased region" description="Basic and acidic residues" evidence="4">
    <location>
        <begin position="330"/>
        <end position="345"/>
    </location>
</feature>
<dbReference type="PANTHER" id="PTHR45690:SF19">
    <property type="entry name" value="NACHT, LRR AND PYD DOMAINS-CONTAINING PROTEIN 3"/>
    <property type="match status" value="1"/>
</dbReference>
<comment type="subcellular location">
    <subcellularLocation>
        <location evidence="1">Cytoplasm</location>
    </subcellularLocation>
</comment>
<protein>
    <submittedName>
        <fullName evidence="5">Microtubules assembly and stabilization protein</fullName>
    </submittedName>
</protein>
<reference evidence="5" key="1">
    <citation type="submission" date="2022-10" db="EMBL/GenBank/DDBJ databases">
        <title>Culturing micro-colonial fungi from biological soil crusts in the Mojave desert and describing Neophaeococcomyces mojavensis, and introducing the new genera and species Taxawa tesnikishii.</title>
        <authorList>
            <person name="Kurbessoian T."/>
            <person name="Stajich J.E."/>
        </authorList>
    </citation>
    <scope>NUCLEOTIDE SEQUENCE</scope>
    <source>
        <strain evidence="5">TK_41</strain>
    </source>
</reference>
<feature type="compositionally biased region" description="Polar residues" evidence="4">
    <location>
        <begin position="34"/>
        <end position="61"/>
    </location>
</feature>
<feature type="compositionally biased region" description="Polar residues" evidence="4">
    <location>
        <begin position="314"/>
        <end position="329"/>
    </location>
</feature>
<feature type="compositionally biased region" description="Basic and acidic residues" evidence="4">
    <location>
        <begin position="1253"/>
        <end position="1272"/>
    </location>
</feature>
<feature type="compositionally biased region" description="Basic and acidic residues" evidence="4">
    <location>
        <begin position="362"/>
        <end position="380"/>
    </location>
</feature>
<feature type="compositionally biased region" description="Basic and acidic residues" evidence="4">
    <location>
        <begin position="22"/>
        <end position="33"/>
    </location>
</feature>
<feature type="compositionally biased region" description="Polar residues" evidence="4">
    <location>
        <begin position="443"/>
        <end position="456"/>
    </location>
</feature>
<feature type="compositionally biased region" description="Polar residues" evidence="4">
    <location>
        <begin position="86"/>
        <end position="121"/>
    </location>
</feature>
<evidence type="ECO:0000313" key="5">
    <source>
        <dbReference type="EMBL" id="KAJ9614539.1"/>
    </source>
</evidence>
<dbReference type="InterPro" id="IPR050637">
    <property type="entry name" value="NLRP_innate_immun_reg"/>
</dbReference>
<feature type="region of interest" description="Disordered" evidence="4">
    <location>
        <begin position="1069"/>
        <end position="1094"/>
    </location>
</feature>
<keyword evidence="6" id="KW-1185">Reference proteome</keyword>
<dbReference type="Proteomes" id="UP001172673">
    <property type="component" value="Unassembled WGS sequence"/>
</dbReference>
<feature type="compositionally biased region" description="Basic and acidic residues" evidence="4">
    <location>
        <begin position="188"/>
        <end position="207"/>
    </location>
</feature>
<name>A0AA38XJF8_9EURO</name>
<feature type="region of interest" description="Disordered" evidence="4">
    <location>
        <begin position="301"/>
        <end position="466"/>
    </location>
</feature>
<dbReference type="PANTHER" id="PTHR45690">
    <property type="entry name" value="NACHT, LRR AND PYD DOMAINS-CONTAINING PROTEIN 12"/>
    <property type="match status" value="1"/>
</dbReference>
<accession>A0AA38XJF8</accession>
<evidence type="ECO:0000256" key="2">
    <source>
        <dbReference type="ARBA" id="ARBA00022490"/>
    </source>
</evidence>
<keyword evidence="2" id="KW-0963">Cytoplasm</keyword>
<dbReference type="AlphaFoldDB" id="A0AA38XJF8"/>
<evidence type="ECO:0000313" key="6">
    <source>
        <dbReference type="Proteomes" id="UP001172673"/>
    </source>
</evidence>
<evidence type="ECO:0000256" key="3">
    <source>
        <dbReference type="ARBA" id="ARBA00022737"/>
    </source>
</evidence>
<evidence type="ECO:0000256" key="1">
    <source>
        <dbReference type="ARBA" id="ARBA00004496"/>
    </source>
</evidence>
<keyword evidence="3" id="KW-0677">Repeat</keyword>
<organism evidence="5 6">
    <name type="scientific">Cladophialophora chaetospira</name>
    <dbReference type="NCBI Taxonomy" id="386627"/>
    <lineage>
        <taxon>Eukaryota</taxon>
        <taxon>Fungi</taxon>
        <taxon>Dikarya</taxon>
        <taxon>Ascomycota</taxon>
        <taxon>Pezizomycotina</taxon>
        <taxon>Eurotiomycetes</taxon>
        <taxon>Chaetothyriomycetidae</taxon>
        <taxon>Chaetothyriales</taxon>
        <taxon>Herpotrichiellaceae</taxon>
        <taxon>Cladophialophora</taxon>
    </lineage>
</organism>
<gene>
    <name evidence="5" type="primary">MHP1</name>
    <name evidence="5" type="ORF">H2200_002676</name>
</gene>
<feature type="region of interest" description="Disordered" evidence="4">
    <location>
        <begin position="1252"/>
        <end position="1272"/>
    </location>
</feature>
<feature type="compositionally biased region" description="Low complexity" evidence="4">
    <location>
        <begin position="140"/>
        <end position="161"/>
    </location>
</feature>
<feature type="compositionally biased region" description="Polar residues" evidence="4">
    <location>
        <begin position="990"/>
        <end position="1000"/>
    </location>
</feature>
<proteinExistence type="predicted"/>
<dbReference type="Gene3D" id="3.80.10.10">
    <property type="entry name" value="Ribonuclease Inhibitor"/>
    <property type="match status" value="2"/>
</dbReference>
<dbReference type="InterPro" id="IPR032675">
    <property type="entry name" value="LRR_dom_sf"/>
</dbReference>
<dbReference type="GO" id="GO:0005737">
    <property type="term" value="C:cytoplasm"/>
    <property type="evidence" value="ECO:0007669"/>
    <property type="project" value="UniProtKB-SubCell"/>
</dbReference>
<sequence>MATATESSLDVDWLLHSKKDLAQSIGERSDRSKGSQPSNAPQASQPDAQPIQPRQEQTSTPLKEARNGATQSTIQQPKPAVVVNGKENNVQSTPPKTGQPPAQSAQNQPVRPSMLRGQSNENGKKGLKPGTPNKKEGRRSSWISSFSSKFSSSPTPSRNSSVDVPPANNDLTASPQPSPKVELTNPFEKSKPAARDAQKENKKEETKTVVTPLTPRRPSVLVAAGKETKLEHPGFLSSALRRLSSSSNATMGKGAGTGAICPRKVMNVDQNRERIKISEFDQNKLKRVAFCVDVEIAGFASQGDEEAEQPSRPPVSSAQKQNVSTSPDKQVTKDSKSARMTEKGEGAALKNPKSAIEEKEEVEQPKPELKSESSEEKQSDEATEAGESLQGPDTPAAPGTRKKEKKKRSEAERKERKERKRRHAEANGLVPLELTRDDEDSDSIYSSTPPGASTPSRRPVEDADGRTVDPLRIYKRCCQLRETTVLSRVKEQISKPTATLAEAPGTVAVMDLSGFQMQLPDIVTLGDWLAVVPVRKLILDNCNLTDEGVRVILSGLSGCKSAEQARQNRKLPKRLSGKHGKEQMGVIEKLSLKENPGITNVGWRHIALFMHMSRSLRAIDLSGIRFPRSTDLSRTVSATSSNSSGPNGNSNLMDLGSLIIYALSERLGDRLEELILSGCSLSTANVRDLVDCAIKCKIRRLGLAASHLNEEALSQLVRYIKSGHCEGLDLGSNDLHGITHILGEGAGSDCPLFAISLSDCNLTPDDLSSIFIPFSRLKNLKFIDLSRNMALFSSTPGAVPVFRKLLPKLKPLKRIHLSDVGMTSEQAIAIAEILPDCPSMAHVSILDNAPLIYAMNDKAEESQEEACAFFASLMTAVRVSETLVAVEIEVPSADSSEVVKALASQVVAYSLRNMERTTLNEVGIKTEELTEKDAPEVLLHLVGHMEGYTENYDKDESAPDEDYVIASTGIVKALGVCLDRKDGNSRAHSRNISPNASGASTPRGPLRPRTAKPRDVSLELCESARKIRRRLQPVLVREDRAGHHDNYRRLFMLDQTLQRMIKRFEDEYPETKLTSSSPPTANGMPSPDPSMDASMLSASIDSNGGMKSMNADGYFPQAEEAKDDYAAKLTRTSSNTSLAKAITDEEGRMHRFGQSIRREVLKPTEMDDHLHGSHSTDSDPPHLAALRAKLEEMQGEDIRFRVERDGADNVIRQLGINAQELLSLKEEDPEGFEVFKKSQLAAQINAGFMLQEHNGEAKQWPERSSSRHRLQE</sequence>
<feature type="region of interest" description="Disordered" evidence="4">
    <location>
        <begin position="22"/>
        <end position="219"/>
    </location>
</feature>
<feature type="region of interest" description="Disordered" evidence="4">
    <location>
        <begin position="982"/>
        <end position="1015"/>
    </location>
</feature>
<dbReference type="EMBL" id="JAPDRK010000003">
    <property type="protein sequence ID" value="KAJ9614539.1"/>
    <property type="molecule type" value="Genomic_DNA"/>
</dbReference>